<keyword evidence="2" id="KW-1185">Reference proteome</keyword>
<gene>
    <name evidence="1" type="ORF">J7W16_11830</name>
</gene>
<dbReference type="RefSeq" id="WP_210597511.1">
    <property type="nucleotide sequence ID" value="NZ_JAGKSQ010000004.1"/>
</dbReference>
<evidence type="ECO:0000313" key="2">
    <source>
        <dbReference type="Proteomes" id="UP000678228"/>
    </source>
</evidence>
<comment type="caution">
    <text evidence="1">The sequence shown here is derived from an EMBL/GenBank/DDBJ whole genome shotgun (WGS) entry which is preliminary data.</text>
</comment>
<reference evidence="1" key="1">
    <citation type="submission" date="2021-03" db="EMBL/GenBank/DDBJ databases">
        <title>Bacillus suaedae sp. nov., isolated from Suaeda aralocaspica.</title>
        <authorList>
            <person name="Lei R.F.R."/>
        </authorList>
    </citation>
    <scope>NUCLEOTIDE SEQUENCE</scope>
    <source>
        <strain evidence="1">YZJH907-2</strain>
    </source>
</reference>
<dbReference type="Proteomes" id="UP000678228">
    <property type="component" value="Unassembled WGS sequence"/>
</dbReference>
<organism evidence="1 2">
    <name type="scientific">Halalkalibacter suaedae</name>
    <dbReference type="NCBI Taxonomy" id="2822140"/>
    <lineage>
        <taxon>Bacteria</taxon>
        <taxon>Bacillati</taxon>
        <taxon>Bacillota</taxon>
        <taxon>Bacilli</taxon>
        <taxon>Bacillales</taxon>
        <taxon>Bacillaceae</taxon>
        <taxon>Halalkalibacter</taxon>
    </lineage>
</organism>
<evidence type="ECO:0008006" key="3">
    <source>
        <dbReference type="Google" id="ProtNLM"/>
    </source>
</evidence>
<proteinExistence type="predicted"/>
<sequence>MKYFTYDLLTALSNESLGEAKLDELEEEWGKNRDLYWEQYASLSNRLPKEVFQRFDTYGFHDYLLEKVVINHSNLINTTIQLTVSNEKEKWRLTFTDVFSFSFHHLNKDKPAPILSPEQDLWTREEFLPVNNKIISFEVICHSGANLKIEFKDNGISLEEVL</sequence>
<protein>
    <recommendedName>
        <fullName evidence="3">DUF4085 family protein</fullName>
    </recommendedName>
</protein>
<accession>A0A941AQZ7</accession>
<dbReference type="AlphaFoldDB" id="A0A941AQZ7"/>
<name>A0A941AQZ7_9BACI</name>
<dbReference type="EMBL" id="JAGKSQ010000004">
    <property type="protein sequence ID" value="MBP3951823.1"/>
    <property type="molecule type" value="Genomic_DNA"/>
</dbReference>
<evidence type="ECO:0000313" key="1">
    <source>
        <dbReference type="EMBL" id="MBP3951823.1"/>
    </source>
</evidence>